<dbReference type="Proteomes" id="UP001374584">
    <property type="component" value="Unassembled WGS sequence"/>
</dbReference>
<reference evidence="3 4" key="1">
    <citation type="submission" date="2024-01" db="EMBL/GenBank/DDBJ databases">
        <title>The genomes of 5 underutilized Papilionoideae crops provide insights into root nodulation and disease resistanc.</title>
        <authorList>
            <person name="Jiang F."/>
        </authorList>
    </citation>
    <scope>NUCLEOTIDE SEQUENCE [LARGE SCALE GENOMIC DNA]</scope>
    <source>
        <strain evidence="3">JINMINGXINNONG_FW02</strain>
        <tissue evidence="3">Leaves</tissue>
    </source>
</reference>
<feature type="domain" description="STICHEL DnaA-N-like alpha-beta" evidence="2">
    <location>
        <begin position="42"/>
        <end position="79"/>
    </location>
</feature>
<evidence type="ECO:0000256" key="1">
    <source>
        <dbReference type="SAM" id="Coils"/>
    </source>
</evidence>
<organism evidence="3 4">
    <name type="scientific">Phaseolus coccineus</name>
    <name type="common">Scarlet runner bean</name>
    <name type="synonym">Phaseolus multiflorus</name>
    <dbReference type="NCBI Taxonomy" id="3886"/>
    <lineage>
        <taxon>Eukaryota</taxon>
        <taxon>Viridiplantae</taxon>
        <taxon>Streptophyta</taxon>
        <taxon>Embryophyta</taxon>
        <taxon>Tracheophyta</taxon>
        <taxon>Spermatophyta</taxon>
        <taxon>Magnoliopsida</taxon>
        <taxon>eudicotyledons</taxon>
        <taxon>Gunneridae</taxon>
        <taxon>Pentapetalae</taxon>
        <taxon>rosids</taxon>
        <taxon>fabids</taxon>
        <taxon>Fabales</taxon>
        <taxon>Fabaceae</taxon>
        <taxon>Papilionoideae</taxon>
        <taxon>50 kb inversion clade</taxon>
        <taxon>NPAAA clade</taxon>
        <taxon>indigoferoid/millettioid clade</taxon>
        <taxon>Phaseoleae</taxon>
        <taxon>Phaseolus</taxon>
    </lineage>
</organism>
<sequence>MLTGKPLFPGKNVVHQLDLLTDLLGTPPTETISKIRNEKARKLMFSSHLTKSTAEKFKGQILQASEFVLGSSITIEIICESTKDVGSTVQQPSTLPATNDILSLELLWKVSIGFGDEQKCKVGARRKGKVEKLTLEEEKLNTEEKEIRTTKEEYKAIFRRRWTG</sequence>
<dbReference type="EMBL" id="JAYMYR010000003">
    <property type="protein sequence ID" value="KAK7373674.1"/>
    <property type="molecule type" value="Genomic_DNA"/>
</dbReference>
<keyword evidence="1" id="KW-0175">Coiled coil</keyword>
<evidence type="ECO:0000313" key="3">
    <source>
        <dbReference type="EMBL" id="KAK7373674.1"/>
    </source>
</evidence>
<gene>
    <name evidence="3" type="ORF">VNO80_07090</name>
</gene>
<dbReference type="InterPro" id="IPR054506">
    <property type="entry name" value="DnaA_N-like_STI"/>
</dbReference>
<comment type="caution">
    <text evidence="3">The sequence shown here is derived from an EMBL/GenBank/DDBJ whole genome shotgun (WGS) entry which is preliminary data.</text>
</comment>
<evidence type="ECO:0000313" key="4">
    <source>
        <dbReference type="Proteomes" id="UP001374584"/>
    </source>
</evidence>
<dbReference type="AlphaFoldDB" id="A0AAN9NNG9"/>
<dbReference type="Pfam" id="PF23007">
    <property type="entry name" value="DnaA_N-like_STI"/>
    <property type="match status" value="1"/>
</dbReference>
<evidence type="ECO:0000259" key="2">
    <source>
        <dbReference type="Pfam" id="PF23007"/>
    </source>
</evidence>
<dbReference type="Gene3D" id="1.10.510.10">
    <property type="entry name" value="Transferase(Phosphotransferase) domain 1"/>
    <property type="match status" value="1"/>
</dbReference>
<feature type="coiled-coil region" evidence="1">
    <location>
        <begin position="133"/>
        <end position="160"/>
    </location>
</feature>
<protein>
    <recommendedName>
        <fullName evidence="2">STICHEL DnaA-N-like alpha-beta domain-containing protein</fullName>
    </recommendedName>
</protein>
<accession>A0AAN9NNG9</accession>
<keyword evidence="4" id="KW-1185">Reference proteome</keyword>
<proteinExistence type="predicted"/>
<name>A0AAN9NNG9_PHACN</name>